<accession>A0A940MJJ2</accession>
<evidence type="ECO:0000313" key="1">
    <source>
        <dbReference type="EMBL" id="MBP0459693.1"/>
    </source>
</evidence>
<evidence type="ECO:0000313" key="2">
    <source>
        <dbReference type="Proteomes" id="UP000670475"/>
    </source>
</evidence>
<dbReference type="Proteomes" id="UP000670475">
    <property type="component" value="Unassembled WGS sequence"/>
</dbReference>
<name>A0A940MJJ2_9ACTN</name>
<comment type="caution">
    <text evidence="1">The sequence shown here is derived from an EMBL/GenBank/DDBJ whole genome shotgun (WGS) entry which is preliminary data.</text>
</comment>
<protein>
    <submittedName>
        <fullName evidence="1">Uncharacterized protein</fullName>
    </submittedName>
</protein>
<proteinExistence type="predicted"/>
<dbReference type="RefSeq" id="WP_209341749.1">
    <property type="nucleotide sequence ID" value="NZ_JAGIQL010000082.1"/>
</dbReference>
<sequence>MPETPERYVARIVDVPGAGIRLDPVAESAVPGEPTEVNLLGLAVALALGSADYEHHPEPRDTATQTVEALLAGESVMPWRATGGVAGTVPYVVCERTASGHYGCRVQHRPEGEAAGPA</sequence>
<organism evidence="1 2">
    <name type="scientific">Streptomyces montanisoli</name>
    <dbReference type="NCBI Taxonomy" id="2798581"/>
    <lineage>
        <taxon>Bacteria</taxon>
        <taxon>Bacillati</taxon>
        <taxon>Actinomycetota</taxon>
        <taxon>Actinomycetes</taxon>
        <taxon>Kitasatosporales</taxon>
        <taxon>Streptomycetaceae</taxon>
        <taxon>Streptomyces</taxon>
    </lineage>
</organism>
<gene>
    <name evidence="1" type="ORF">JFN87_19645</name>
</gene>
<keyword evidence="2" id="KW-1185">Reference proteome</keyword>
<dbReference type="EMBL" id="JAGIQL010000082">
    <property type="protein sequence ID" value="MBP0459693.1"/>
    <property type="molecule type" value="Genomic_DNA"/>
</dbReference>
<dbReference type="AlphaFoldDB" id="A0A940MJJ2"/>
<reference evidence="1" key="1">
    <citation type="submission" date="2021-03" db="EMBL/GenBank/DDBJ databases">
        <title>Whole genome sequence of Streptomyces bomunensis MMS17-BM035.</title>
        <authorList>
            <person name="Lee J.H."/>
        </authorList>
    </citation>
    <scope>NUCLEOTIDE SEQUENCE</scope>
    <source>
        <strain evidence="1">MMS17-BM035</strain>
    </source>
</reference>